<keyword evidence="8 10" id="KW-0472">Membrane</keyword>
<feature type="transmembrane region" description="Helical" evidence="10">
    <location>
        <begin position="413"/>
        <end position="437"/>
    </location>
</feature>
<feature type="transmembrane region" description="Helical" evidence="10">
    <location>
        <begin position="488"/>
        <end position="508"/>
    </location>
</feature>
<organism evidence="12 13">
    <name type="scientific">Athelia psychrophila</name>
    <dbReference type="NCBI Taxonomy" id="1759441"/>
    <lineage>
        <taxon>Eukaryota</taxon>
        <taxon>Fungi</taxon>
        <taxon>Dikarya</taxon>
        <taxon>Basidiomycota</taxon>
        <taxon>Agaricomycotina</taxon>
        <taxon>Agaricomycetes</taxon>
        <taxon>Agaricomycetidae</taxon>
        <taxon>Atheliales</taxon>
        <taxon>Atheliaceae</taxon>
        <taxon>Athelia</taxon>
    </lineage>
</organism>
<dbReference type="AlphaFoldDB" id="A0A166CMA1"/>
<comment type="subcellular location">
    <subcellularLocation>
        <location evidence="1">Membrane</location>
        <topology evidence="1">Multi-pass membrane protein</topology>
    </subcellularLocation>
</comment>
<evidence type="ECO:0000256" key="3">
    <source>
        <dbReference type="ARBA" id="ARBA00022448"/>
    </source>
</evidence>
<keyword evidence="5" id="KW-0460">Magnesium</keyword>
<name>A0A166CMA1_9AGAM</name>
<dbReference type="Gene3D" id="1.10.357.20">
    <property type="entry name" value="SLC41 divalent cation transporters, integral membrane domain"/>
    <property type="match status" value="2"/>
</dbReference>
<feature type="transmembrane region" description="Helical" evidence="10">
    <location>
        <begin position="282"/>
        <end position="299"/>
    </location>
</feature>
<evidence type="ECO:0000256" key="6">
    <source>
        <dbReference type="ARBA" id="ARBA00022989"/>
    </source>
</evidence>
<keyword evidence="6 10" id="KW-1133">Transmembrane helix</keyword>
<evidence type="ECO:0000256" key="1">
    <source>
        <dbReference type="ARBA" id="ARBA00004141"/>
    </source>
</evidence>
<feature type="transmembrane region" description="Helical" evidence="10">
    <location>
        <begin position="169"/>
        <end position="190"/>
    </location>
</feature>
<dbReference type="Proteomes" id="UP000076532">
    <property type="component" value="Unassembled WGS sequence"/>
</dbReference>
<feature type="domain" description="SLC41A/MgtE integral membrane" evidence="11">
    <location>
        <begin position="128"/>
        <end position="290"/>
    </location>
</feature>
<evidence type="ECO:0000256" key="10">
    <source>
        <dbReference type="SAM" id="Phobius"/>
    </source>
</evidence>
<evidence type="ECO:0000313" key="13">
    <source>
        <dbReference type="Proteomes" id="UP000076532"/>
    </source>
</evidence>
<evidence type="ECO:0000256" key="7">
    <source>
        <dbReference type="ARBA" id="ARBA00023065"/>
    </source>
</evidence>
<evidence type="ECO:0000256" key="9">
    <source>
        <dbReference type="SAM" id="MobiDB-lite"/>
    </source>
</evidence>
<comment type="similarity">
    <text evidence="2">Belongs to the SLC41A transporter family.</text>
</comment>
<dbReference type="PANTHER" id="PTHR16228">
    <property type="entry name" value="DIVALENT CATION TRANSPORTER SOLUTE CARRIER FAMILY 41"/>
    <property type="match status" value="1"/>
</dbReference>
<sequence length="517" mass="55750">MRSRSPSIRSISSDGDELEISKFDDILVTPNPRLGNASQYPPLADDYEEDEDEPRDDDGVMALLGSHSHHAQELIPQRTVWNDLKYIVFESAPTLVFATLGAILTGKLLSIVSRWKTMRAVDELIMIIPIILNLKGNLEMNLSARMSTAANVGDLDDPMSRRQMILGNLSLLQVQAAVVSFVAACFSLFLGKVIPLIMAAPGVDPDPVMMFARRPTPSIPNGGKRISELAEFTVVASTAMSSACLSSILLGSFMCGFILLCRHFGLDPDNIAPPVASALGDLVTLSLFALVSAILVVFVKTWLPFIAIAIVLTSAIICGFSARRNPFVKDLLTQGWSPLFGAMILSSGAGLVLDHFATRFKGFSLLAMGCSSLPGGVGAIFVSRLSTALHAQSLLPSTEHGHKGQHAGPSPNLVMMTLLLVALPLEVGLLTVLQTLGWLRVPIVFAMFSVIFFCTTVSISLIVGRVLTNYLWKKNLDPDMYALPIHSAFVDLVGQSLLVLCFEVVALLDAPLPKIPK</sequence>
<evidence type="ECO:0000256" key="8">
    <source>
        <dbReference type="ARBA" id="ARBA00023136"/>
    </source>
</evidence>
<feature type="transmembrane region" description="Helical" evidence="10">
    <location>
        <begin position="335"/>
        <end position="357"/>
    </location>
</feature>
<dbReference type="SUPFAM" id="SSF161093">
    <property type="entry name" value="MgtE membrane domain-like"/>
    <property type="match status" value="3"/>
</dbReference>
<dbReference type="Pfam" id="PF01769">
    <property type="entry name" value="MgtE"/>
    <property type="match status" value="2"/>
</dbReference>
<keyword evidence="3" id="KW-0813">Transport</keyword>
<proteinExistence type="inferred from homology"/>
<dbReference type="InterPro" id="IPR006667">
    <property type="entry name" value="SLC41_membr_dom"/>
</dbReference>
<dbReference type="GO" id="GO:0005886">
    <property type="term" value="C:plasma membrane"/>
    <property type="evidence" value="ECO:0007669"/>
    <property type="project" value="TreeGrafter"/>
</dbReference>
<keyword evidence="4 10" id="KW-0812">Transmembrane</keyword>
<evidence type="ECO:0000256" key="2">
    <source>
        <dbReference type="ARBA" id="ARBA00009749"/>
    </source>
</evidence>
<dbReference type="InterPro" id="IPR036739">
    <property type="entry name" value="SLC41_membr_dom_sf"/>
</dbReference>
<dbReference type="InterPro" id="IPR045349">
    <property type="entry name" value="SLC41A1-3"/>
</dbReference>
<feature type="transmembrane region" description="Helical" evidence="10">
    <location>
        <begin position="443"/>
        <end position="467"/>
    </location>
</feature>
<dbReference type="EMBL" id="KV417627">
    <property type="protein sequence ID" value="KZP13807.1"/>
    <property type="molecule type" value="Genomic_DNA"/>
</dbReference>
<keyword evidence="13" id="KW-1185">Reference proteome</keyword>
<feature type="domain" description="SLC41A/MgtE integral membrane" evidence="11">
    <location>
        <begin position="372"/>
        <end position="501"/>
    </location>
</feature>
<feature type="transmembrane region" description="Helical" evidence="10">
    <location>
        <begin position="239"/>
        <end position="261"/>
    </location>
</feature>
<dbReference type="GO" id="GO:0008324">
    <property type="term" value="F:monoatomic cation transmembrane transporter activity"/>
    <property type="evidence" value="ECO:0007669"/>
    <property type="project" value="InterPro"/>
</dbReference>
<gene>
    <name evidence="12" type="ORF">FIBSPDRAFT_834704</name>
</gene>
<keyword evidence="7" id="KW-0406">Ion transport</keyword>
<reference evidence="12 13" key="1">
    <citation type="journal article" date="2016" name="Mol. Biol. Evol.">
        <title>Comparative Genomics of Early-Diverging Mushroom-Forming Fungi Provides Insights into the Origins of Lignocellulose Decay Capabilities.</title>
        <authorList>
            <person name="Nagy L.G."/>
            <person name="Riley R."/>
            <person name="Tritt A."/>
            <person name="Adam C."/>
            <person name="Daum C."/>
            <person name="Floudas D."/>
            <person name="Sun H."/>
            <person name="Yadav J.S."/>
            <person name="Pangilinan J."/>
            <person name="Larsson K.H."/>
            <person name="Matsuura K."/>
            <person name="Barry K."/>
            <person name="Labutti K."/>
            <person name="Kuo R."/>
            <person name="Ohm R.A."/>
            <person name="Bhattacharya S.S."/>
            <person name="Shirouzu T."/>
            <person name="Yoshinaga Y."/>
            <person name="Martin F.M."/>
            <person name="Grigoriev I.V."/>
            <person name="Hibbett D.S."/>
        </authorList>
    </citation>
    <scope>NUCLEOTIDE SEQUENCE [LARGE SCALE GENOMIC DNA]</scope>
    <source>
        <strain evidence="12 13">CBS 109695</strain>
    </source>
</reference>
<dbReference type="OrthoDB" id="666972at2759"/>
<dbReference type="PANTHER" id="PTHR16228:SF7">
    <property type="entry name" value="SLC41A_MGTE INTEGRAL MEMBRANE DOMAIN-CONTAINING PROTEIN"/>
    <property type="match status" value="1"/>
</dbReference>
<evidence type="ECO:0000259" key="11">
    <source>
        <dbReference type="Pfam" id="PF01769"/>
    </source>
</evidence>
<evidence type="ECO:0000313" key="12">
    <source>
        <dbReference type="EMBL" id="KZP13807.1"/>
    </source>
</evidence>
<evidence type="ECO:0000256" key="5">
    <source>
        <dbReference type="ARBA" id="ARBA00022842"/>
    </source>
</evidence>
<protein>
    <recommendedName>
        <fullName evidence="11">SLC41A/MgtE integral membrane domain-containing protein</fullName>
    </recommendedName>
</protein>
<feature type="transmembrane region" description="Helical" evidence="10">
    <location>
        <begin position="305"/>
        <end position="323"/>
    </location>
</feature>
<feature type="compositionally biased region" description="Acidic residues" evidence="9">
    <location>
        <begin position="45"/>
        <end position="56"/>
    </location>
</feature>
<accession>A0A166CMA1</accession>
<evidence type="ECO:0000256" key="4">
    <source>
        <dbReference type="ARBA" id="ARBA00022692"/>
    </source>
</evidence>
<feature type="region of interest" description="Disordered" evidence="9">
    <location>
        <begin position="29"/>
        <end position="59"/>
    </location>
</feature>